<dbReference type="GO" id="GO:0016747">
    <property type="term" value="F:acyltransferase activity, transferring groups other than amino-acyl groups"/>
    <property type="evidence" value="ECO:0007669"/>
    <property type="project" value="InterPro"/>
</dbReference>
<dbReference type="PANTHER" id="PTHR43877">
    <property type="entry name" value="AMINOALKYLPHOSPHONATE N-ACETYLTRANSFERASE-RELATED-RELATED"/>
    <property type="match status" value="1"/>
</dbReference>
<reference evidence="4 5" key="1">
    <citation type="submission" date="2018-03" db="EMBL/GenBank/DDBJ databases">
        <title>Genomic Encyclopedia of Archaeal and Bacterial Type Strains, Phase II (KMG-II): from individual species to whole genera.</title>
        <authorList>
            <person name="Goeker M."/>
        </authorList>
    </citation>
    <scope>NUCLEOTIDE SEQUENCE [LARGE SCALE GENOMIC DNA]</scope>
    <source>
        <strain evidence="4 5">ATCC BAA-1496</strain>
    </source>
</reference>
<dbReference type="InterPro" id="IPR016181">
    <property type="entry name" value="Acyl_CoA_acyltransferase"/>
</dbReference>
<name>A0A2T0UQC0_9MICO</name>
<dbReference type="AlphaFoldDB" id="A0A2T0UQC0"/>
<dbReference type="CDD" id="cd04301">
    <property type="entry name" value="NAT_SF"/>
    <property type="match status" value="1"/>
</dbReference>
<keyword evidence="5" id="KW-1185">Reference proteome</keyword>
<dbReference type="PANTHER" id="PTHR43877:SF2">
    <property type="entry name" value="AMINOALKYLPHOSPHONATE N-ACETYLTRANSFERASE-RELATED"/>
    <property type="match status" value="1"/>
</dbReference>
<accession>A0A2T0UQC0</accession>
<dbReference type="InterPro" id="IPR000182">
    <property type="entry name" value="GNAT_dom"/>
</dbReference>
<evidence type="ECO:0000256" key="1">
    <source>
        <dbReference type="ARBA" id="ARBA00022679"/>
    </source>
</evidence>
<keyword evidence="1 4" id="KW-0808">Transferase</keyword>
<dbReference type="OrthoDB" id="9789603at2"/>
<evidence type="ECO:0000256" key="2">
    <source>
        <dbReference type="ARBA" id="ARBA00023315"/>
    </source>
</evidence>
<organism evidence="4 5">
    <name type="scientific">Knoellia remsis</name>
    <dbReference type="NCBI Taxonomy" id="407159"/>
    <lineage>
        <taxon>Bacteria</taxon>
        <taxon>Bacillati</taxon>
        <taxon>Actinomycetota</taxon>
        <taxon>Actinomycetes</taxon>
        <taxon>Micrococcales</taxon>
        <taxon>Intrasporangiaceae</taxon>
        <taxon>Knoellia</taxon>
    </lineage>
</organism>
<dbReference type="Proteomes" id="UP000237822">
    <property type="component" value="Unassembled WGS sequence"/>
</dbReference>
<evidence type="ECO:0000313" key="5">
    <source>
        <dbReference type="Proteomes" id="UP000237822"/>
    </source>
</evidence>
<protein>
    <submittedName>
        <fullName evidence="4">L-amino acid N-acyltransferase YncA</fullName>
    </submittedName>
</protein>
<dbReference type="SUPFAM" id="SSF55729">
    <property type="entry name" value="Acyl-CoA N-acyltransferases (Nat)"/>
    <property type="match status" value="1"/>
</dbReference>
<dbReference type="EMBL" id="PVTI01000008">
    <property type="protein sequence ID" value="PRY60113.1"/>
    <property type="molecule type" value="Genomic_DNA"/>
</dbReference>
<dbReference type="PROSITE" id="PS51186">
    <property type="entry name" value="GNAT"/>
    <property type="match status" value="1"/>
</dbReference>
<evidence type="ECO:0000313" key="4">
    <source>
        <dbReference type="EMBL" id="PRY60113.1"/>
    </source>
</evidence>
<dbReference type="Gene3D" id="3.40.630.30">
    <property type="match status" value="1"/>
</dbReference>
<keyword evidence="2 4" id="KW-0012">Acyltransferase</keyword>
<proteinExistence type="predicted"/>
<gene>
    <name evidence="4" type="ORF">BCF74_10859</name>
</gene>
<feature type="domain" description="N-acetyltransferase" evidence="3">
    <location>
        <begin position="8"/>
        <end position="157"/>
    </location>
</feature>
<evidence type="ECO:0000259" key="3">
    <source>
        <dbReference type="PROSITE" id="PS51186"/>
    </source>
</evidence>
<dbReference type="InterPro" id="IPR050832">
    <property type="entry name" value="Bact_Acetyltransf"/>
</dbReference>
<sequence>MTEDPAGPRVRRATRQDVPAIVALLADDPLGAAREDTGDLTAYLDAFERVDADPAHELVVLDDRGEVVGTLQLTLLPGLSRRAALRAQVEAVRVASSRRGQALGELLLRWAVERARERGAVLVQLTTDASRDDAHRFYERLGFAATHVGMKLDLMRD</sequence>
<comment type="caution">
    <text evidence="4">The sequence shown here is derived from an EMBL/GenBank/DDBJ whole genome shotgun (WGS) entry which is preliminary data.</text>
</comment>
<dbReference type="RefSeq" id="WP_106297150.1">
    <property type="nucleotide sequence ID" value="NZ_PVTI01000008.1"/>
</dbReference>
<dbReference type="Pfam" id="PF00583">
    <property type="entry name" value="Acetyltransf_1"/>
    <property type="match status" value="1"/>
</dbReference>